<proteinExistence type="predicted"/>
<protein>
    <submittedName>
        <fullName evidence="1">Uncharacterized protein</fullName>
    </submittedName>
</protein>
<organism evidence="1 2">
    <name type="scientific">Stemphylium lycopersici</name>
    <name type="common">Tomato gray leaf spot disease fungus</name>
    <name type="synonym">Thyrospora lycopersici</name>
    <dbReference type="NCBI Taxonomy" id="183478"/>
    <lineage>
        <taxon>Eukaryota</taxon>
        <taxon>Fungi</taxon>
        <taxon>Dikarya</taxon>
        <taxon>Ascomycota</taxon>
        <taxon>Pezizomycotina</taxon>
        <taxon>Dothideomycetes</taxon>
        <taxon>Pleosporomycetidae</taxon>
        <taxon>Pleosporales</taxon>
        <taxon>Pleosporineae</taxon>
        <taxon>Pleosporaceae</taxon>
        <taxon>Stemphylium</taxon>
    </lineage>
</organism>
<dbReference type="OrthoDB" id="3762642at2759"/>
<dbReference type="Proteomes" id="UP000249619">
    <property type="component" value="Unassembled WGS sequence"/>
</dbReference>
<accession>A0A364N2Q8</accession>
<dbReference type="EMBL" id="QGDH01000066">
    <property type="protein sequence ID" value="RAR10318.1"/>
    <property type="molecule type" value="Genomic_DNA"/>
</dbReference>
<dbReference type="STRING" id="183478.A0A364N2Q8"/>
<name>A0A364N2Q8_STELY</name>
<sequence>MVHFLAQFNEYLDLLAGLVALELAEDCDPNSYYEQQGPYRQQTSKNQTTARELKKCFVDHICVDLSEDSAPRFAGDFFIEALIETGKILEKVICSDLQAFEIVEAVGIATILPP</sequence>
<reference evidence="2" key="1">
    <citation type="submission" date="2018-05" db="EMBL/GenBank/DDBJ databases">
        <title>Draft genome sequence of Stemphylium lycopersici strain CIDEFI 213.</title>
        <authorList>
            <person name="Medina R."/>
            <person name="Franco M.E.E."/>
            <person name="Lucentini C.G."/>
            <person name="Saparrat M.C.N."/>
            <person name="Balatti P.A."/>
        </authorList>
    </citation>
    <scope>NUCLEOTIDE SEQUENCE [LARGE SCALE GENOMIC DNA]</scope>
    <source>
        <strain evidence="2">CIDEFI 213</strain>
    </source>
</reference>
<gene>
    <name evidence="1" type="ORF">DDE83_005089</name>
</gene>
<keyword evidence="2" id="KW-1185">Reference proteome</keyword>
<evidence type="ECO:0000313" key="2">
    <source>
        <dbReference type="Proteomes" id="UP000249619"/>
    </source>
</evidence>
<evidence type="ECO:0000313" key="1">
    <source>
        <dbReference type="EMBL" id="RAR10318.1"/>
    </source>
</evidence>
<dbReference type="AlphaFoldDB" id="A0A364N2Q8"/>
<comment type="caution">
    <text evidence="1">The sequence shown here is derived from an EMBL/GenBank/DDBJ whole genome shotgun (WGS) entry which is preliminary data.</text>
</comment>